<gene>
    <name evidence="2" type="ORF">ACFQ2F_09765</name>
</gene>
<dbReference type="RefSeq" id="WP_379089240.1">
    <property type="nucleotide sequence ID" value="NZ_JBHTJO010000001.1"/>
</dbReference>
<keyword evidence="1" id="KW-0812">Transmembrane</keyword>
<sequence>MTRRTKRTGTKTLGEIFFLPTVIGILSLIGLIAALVGDGVWDAVSWASLGIPVIVTVWMIWGPRPTQGRN</sequence>
<evidence type="ECO:0000256" key="1">
    <source>
        <dbReference type="SAM" id="Phobius"/>
    </source>
</evidence>
<comment type="caution">
    <text evidence="2">The sequence shown here is derived from an EMBL/GenBank/DDBJ whole genome shotgun (WGS) entry which is preliminary data.</text>
</comment>
<name>A0ABW3JBY0_9HYPH</name>
<keyword evidence="3" id="KW-1185">Reference proteome</keyword>
<reference evidence="3" key="1">
    <citation type="journal article" date="2019" name="Int. J. Syst. Evol. Microbiol.">
        <title>The Global Catalogue of Microorganisms (GCM) 10K type strain sequencing project: providing services to taxonomists for standard genome sequencing and annotation.</title>
        <authorList>
            <consortium name="The Broad Institute Genomics Platform"/>
            <consortium name="The Broad Institute Genome Sequencing Center for Infectious Disease"/>
            <person name="Wu L."/>
            <person name="Ma J."/>
        </authorList>
    </citation>
    <scope>NUCLEOTIDE SEQUENCE [LARGE SCALE GENOMIC DNA]</scope>
    <source>
        <strain evidence="3">CCUG 61697</strain>
    </source>
</reference>
<feature type="transmembrane region" description="Helical" evidence="1">
    <location>
        <begin position="12"/>
        <end position="37"/>
    </location>
</feature>
<evidence type="ECO:0000313" key="2">
    <source>
        <dbReference type="EMBL" id="MFD0987380.1"/>
    </source>
</evidence>
<feature type="transmembrane region" description="Helical" evidence="1">
    <location>
        <begin position="43"/>
        <end position="61"/>
    </location>
</feature>
<proteinExistence type="predicted"/>
<dbReference type="EMBL" id="JBHTJO010000001">
    <property type="protein sequence ID" value="MFD0987380.1"/>
    <property type="molecule type" value="Genomic_DNA"/>
</dbReference>
<keyword evidence="1" id="KW-0472">Membrane</keyword>
<evidence type="ECO:0000313" key="3">
    <source>
        <dbReference type="Proteomes" id="UP001597102"/>
    </source>
</evidence>
<keyword evidence="1" id="KW-1133">Transmembrane helix</keyword>
<organism evidence="2 3">
    <name type="scientific">Methyloligella solikamskensis</name>
    <dbReference type="NCBI Taxonomy" id="1177756"/>
    <lineage>
        <taxon>Bacteria</taxon>
        <taxon>Pseudomonadati</taxon>
        <taxon>Pseudomonadota</taxon>
        <taxon>Alphaproteobacteria</taxon>
        <taxon>Hyphomicrobiales</taxon>
        <taxon>Hyphomicrobiaceae</taxon>
        <taxon>Methyloligella</taxon>
    </lineage>
</organism>
<dbReference type="Proteomes" id="UP001597102">
    <property type="component" value="Unassembled WGS sequence"/>
</dbReference>
<accession>A0ABW3JBY0</accession>
<protein>
    <submittedName>
        <fullName evidence="2">Uncharacterized protein</fullName>
    </submittedName>
</protein>